<keyword evidence="4" id="KW-1185">Reference proteome</keyword>
<evidence type="ECO:0000313" key="3">
    <source>
        <dbReference type="EMBL" id="KAJ8098353.1"/>
    </source>
</evidence>
<dbReference type="GeneID" id="80883519"/>
<dbReference type="InterPro" id="IPR036063">
    <property type="entry name" value="Smr_dom_sf"/>
</dbReference>
<gene>
    <name evidence="3" type="ORF">POJ06DRAFT_259254</name>
</gene>
<name>A0AAD7QN90_9ASCO</name>
<dbReference type="InterPro" id="IPR052772">
    <property type="entry name" value="Endo/PolyKinase_Domain-Protein"/>
</dbReference>
<dbReference type="Gene3D" id="3.30.1370.110">
    <property type="match status" value="1"/>
</dbReference>
<dbReference type="GO" id="GO:0004519">
    <property type="term" value="F:endonuclease activity"/>
    <property type="evidence" value="ECO:0007669"/>
    <property type="project" value="TreeGrafter"/>
</dbReference>
<protein>
    <recommendedName>
        <fullName evidence="2">Smr domain-containing protein</fullName>
    </recommendedName>
</protein>
<feature type="region of interest" description="Disordered" evidence="1">
    <location>
        <begin position="56"/>
        <end position="75"/>
    </location>
</feature>
<dbReference type="SMART" id="SM00463">
    <property type="entry name" value="SMR"/>
    <property type="match status" value="1"/>
</dbReference>
<dbReference type="EMBL" id="JARPMG010000009">
    <property type="protein sequence ID" value="KAJ8098353.1"/>
    <property type="molecule type" value="Genomic_DNA"/>
</dbReference>
<dbReference type="InterPro" id="IPR002625">
    <property type="entry name" value="Smr_dom"/>
</dbReference>
<dbReference type="GO" id="GO:0005634">
    <property type="term" value="C:nucleus"/>
    <property type="evidence" value="ECO:0007669"/>
    <property type="project" value="TreeGrafter"/>
</dbReference>
<dbReference type="AlphaFoldDB" id="A0AAD7QN90"/>
<evidence type="ECO:0000313" key="4">
    <source>
        <dbReference type="Proteomes" id="UP001217417"/>
    </source>
</evidence>
<dbReference type="PANTHER" id="PTHR46535:SF1">
    <property type="entry name" value="NEDD4-BINDING PROTEIN 2"/>
    <property type="match status" value="1"/>
</dbReference>
<reference evidence="3" key="1">
    <citation type="submission" date="2023-03" db="EMBL/GenBank/DDBJ databases">
        <title>Near-Complete genome sequence of Lipomyces tetrasporous NRRL Y-64009, an oleaginous yeast capable of growing on lignocellulosic hydrolysates.</title>
        <authorList>
            <consortium name="Lawrence Berkeley National Laboratory"/>
            <person name="Jagtap S.S."/>
            <person name="Liu J.-J."/>
            <person name="Walukiewicz H.E."/>
            <person name="Pangilinan J."/>
            <person name="Lipzen A."/>
            <person name="Ahrendt S."/>
            <person name="Koriabine M."/>
            <person name="Cobaugh K."/>
            <person name="Salamov A."/>
            <person name="Yoshinaga Y."/>
            <person name="Ng V."/>
            <person name="Daum C."/>
            <person name="Grigoriev I.V."/>
            <person name="Slininger P.J."/>
            <person name="Dien B.S."/>
            <person name="Jin Y.-S."/>
            <person name="Rao C.V."/>
        </authorList>
    </citation>
    <scope>NUCLEOTIDE SEQUENCE</scope>
    <source>
        <strain evidence="3">NRRL Y-64009</strain>
    </source>
</reference>
<comment type="caution">
    <text evidence="3">The sequence shown here is derived from an EMBL/GenBank/DDBJ whole genome shotgun (WGS) entry which is preliminary data.</text>
</comment>
<accession>A0AAD7QN90</accession>
<dbReference type="RefSeq" id="XP_056041803.1">
    <property type="nucleotide sequence ID" value="XM_056188353.1"/>
</dbReference>
<dbReference type="SUPFAM" id="SSF160443">
    <property type="entry name" value="SMR domain-like"/>
    <property type="match status" value="1"/>
</dbReference>
<proteinExistence type="predicted"/>
<feature type="domain" description="Smr" evidence="2">
    <location>
        <begin position="418"/>
        <end position="499"/>
    </location>
</feature>
<sequence>MNSDEFSLALQKEFPDLDSALVAAIALDATSLEEGRRQCSYLYFETIVDRDYEDQISRPSTPHCPESVESSTFSSSSDGYISCDTDSEEHQAFLVLERQPVDSKISFLSMCFPTRKQEDLKLILAGCENNISHALDDLLSLQFIGQQDSGPEIDSPVSDWSNISGRKRKKNRQKLRNVQNVWDSFSTANPSESSSHLENHIVSPELVRVAGLLDISIERARAIEKRHSGSPTAMYLEMLESNPGLVWGTGGLNMKENLTELSAMFPDLPQVICSKILRATKNDKEKSTEIALLFLLKSQETGEDLTSFIADKYDGKVSHSASTSQDGFVTVASKKENKITRGQQQLSAADLHQLIETKLIAHRDLLNKTKELDRRRNNKNLHPSASAHYRAMANEVLHDVTYYRLEYARALVEETTGRHYIDFHGVGVHEANIISRDKLNEWWEGTMNQKPRPPFKIITGVGNHSAKGKARLLPFLIQNLGVQGWMFTVGHGYILVHGFREQR</sequence>
<organism evidence="3 4">
    <name type="scientific">Lipomyces tetrasporus</name>
    <dbReference type="NCBI Taxonomy" id="54092"/>
    <lineage>
        <taxon>Eukaryota</taxon>
        <taxon>Fungi</taxon>
        <taxon>Dikarya</taxon>
        <taxon>Ascomycota</taxon>
        <taxon>Saccharomycotina</taxon>
        <taxon>Lipomycetes</taxon>
        <taxon>Lipomycetales</taxon>
        <taxon>Lipomycetaceae</taxon>
        <taxon>Lipomyces</taxon>
    </lineage>
</organism>
<evidence type="ECO:0000256" key="1">
    <source>
        <dbReference type="SAM" id="MobiDB-lite"/>
    </source>
</evidence>
<evidence type="ECO:0000259" key="2">
    <source>
        <dbReference type="SMART" id="SM00463"/>
    </source>
</evidence>
<dbReference type="PANTHER" id="PTHR46535">
    <property type="entry name" value="NEDD4-BINDING PROTEIN 2"/>
    <property type="match status" value="1"/>
</dbReference>
<dbReference type="CDD" id="cd14279">
    <property type="entry name" value="CUE"/>
    <property type="match status" value="2"/>
</dbReference>
<dbReference type="Proteomes" id="UP001217417">
    <property type="component" value="Unassembled WGS sequence"/>
</dbReference>